<gene>
    <name evidence="2" type="ORF">G3480_21415</name>
</gene>
<keyword evidence="3" id="KW-1185">Reference proteome</keyword>
<dbReference type="Proteomes" id="UP000471640">
    <property type="component" value="Unassembled WGS sequence"/>
</dbReference>
<dbReference type="PROSITE" id="PS51725">
    <property type="entry name" value="ABM"/>
    <property type="match status" value="1"/>
</dbReference>
<reference evidence="3" key="1">
    <citation type="journal article" date="2020" name="Microbiol. Resour. Announc.">
        <title>Draft Genome Sequences of Thiorhodococcus mannitoliphagus and Thiorhodococcus minor, Purple Sulfur Photosynthetic Bacteria in the Gammaproteobacterial Family Chromatiaceae.</title>
        <authorList>
            <person name="Aviles F.A."/>
            <person name="Meyer T.E."/>
            <person name="Kyndt J.A."/>
        </authorList>
    </citation>
    <scope>NUCLEOTIDE SEQUENCE [LARGE SCALE GENOMIC DNA]</scope>
    <source>
        <strain evidence="3">DSM 18266</strain>
    </source>
</reference>
<accession>A0A6P1DWY9</accession>
<evidence type="ECO:0000259" key="1">
    <source>
        <dbReference type="PROSITE" id="PS51725"/>
    </source>
</evidence>
<protein>
    <submittedName>
        <fullName evidence="2">Antibiotic biosynthesis monooxygenase</fullName>
    </submittedName>
</protein>
<dbReference type="InterPro" id="IPR011008">
    <property type="entry name" value="Dimeric_a/b-barrel"/>
</dbReference>
<sequence length="101" mass="11888">MYLAMNRFRILRGQEDAFVEVWRSRESYLDQVPGFVRFHLLKGPESEDHTLFSSFSEWESEELFIAWTHSEAFRAAHANAGKDTRDFYLGPPQLELFESVI</sequence>
<dbReference type="InterPro" id="IPR050404">
    <property type="entry name" value="Heme-degrading_MO"/>
</dbReference>
<dbReference type="Pfam" id="PF03992">
    <property type="entry name" value="ABM"/>
    <property type="match status" value="1"/>
</dbReference>
<proteinExistence type="predicted"/>
<dbReference type="SUPFAM" id="SSF54909">
    <property type="entry name" value="Dimeric alpha+beta barrel"/>
    <property type="match status" value="1"/>
</dbReference>
<dbReference type="GO" id="GO:0004497">
    <property type="term" value="F:monooxygenase activity"/>
    <property type="evidence" value="ECO:0007669"/>
    <property type="project" value="UniProtKB-KW"/>
</dbReference>
<dbReference type="EMBL" id="JAAIJR010000129">
    <property type="protein sequence ID" value="NEX22827.1"/>
    <property type="molecule type" value="Genomic_DNA"/>
</dbReference>
<evidence type="ECO:0000313" key="3">
    <source>
        <dbReference type="Proteomes" id="UP000471640"/>
    </source>
</evidence>
<dbReference type="AlphaFoldDB" id="A0A6P1DWY9"/>
<dbReference type="Gene3D" id="3.30.70.100">
    <property type="match status" value="1"/>
</dbReference>
<keyword evidence="2" id="KW-0560">Oxidoreductase</keyword>
<dbReference type="InterPro" id="IPR007138">
    <property type="entry name" value="ABM_dom"/>
</dbReference>
<dbReference type="PANTHER" id="PTHR34474:SF2">
    <property type="entry name" value="SIGNAL TRANSDUCTION PROTEIN TRAP"/>
    <property type="match status" value="1"/>
</dbReference>
<reference evidence="2 3" key="2">
    <citation type="submission" date="2020-02" db="EMBL/GenBank/DDBJ databases">
        <title>Genome sequences of Thiorhodococcus mannitoliphagus and Thiorhodococcus minor, purple sulfur photosynthetic bacteria in the gammaproteobacterial family, Chromatiaceae.</title>
        <authorList>
            <person name="Aviles F.A."/>
            <person name="Meyer T.E."/>
            <person name="Kyndt J.A."/>
        </authorList>
    </citation>
    <scope>NUCLEOTIDE SEQUENCE [LARGE SCALE GENOMIC DNA]</scope>
    <source>
        <strain evidence="2 3">DSM 18266</strain>
    </source>
</reference>
<comment type="caution">
    <text evidence="2">The sequence shown here is derived from an EMBL/GenBank/DDBJ whole genome shotgun (WGS) entry which is preliminary data.</text>
</comment>
<evidence type="ECO:0000313" key="2">
    <source>
        <dbReference type="EMBL" id="NEX22827.1"/>
    </source>
</evidence>
<dbReference type="PANTHER" id="PTHR34474">
    <property type="entry name" value="SIGNAL TRANSDUCTION PROTEIN TRAP"/>
    <property type="match status" value="1"/>
</dbReference>
<name>A0A6P1DWY9_9GAMM</name>
<organism evidence="2 3">
    <name type="scientific">Thiorhodococcus mannitoliphagus</name>
    <dbReference type="NCBI Taxonomy" id="329406"/>
    <lineage>
        <taxon>Bacteria</taxon>
        <taxon>Pseudomonadati</taxon>
        <taxon>Pseudomonadota</taxon>
        <taxon>Gammaproteobacteria</taxon>
        <taxon>Chromatiales</taxon>
        <taxon>Chromatiaceae</taxon>
        <taxon>Thiorhodococcus</taxon>
    </lineage>
</organism>
<dbReference type="RefSeq" id="WP_164655920.1">
    <property type="nucleotide sequence ID" value="NZ_JAAIJR010000129.1"/>
</dbReference>
<feature type="domain" description="ABM" evidence="1">
    <location>
        <begin position="2"/>
        <end position="101"/>
    </location>
</feature>
<keyword evidence="2" id="KW-0503">Monooxygenase</keyword>